<dbReference type="KEGG" id="ngr:NAEGRDRAFT_49729"/>
<keyword evidence="3" id="KW-1185">Reference proteome</keyword>
<evidence type="ECO:0000313" key="3">
    <source>
        <dbReference type="Proteomes" id="UP000006671"/>
    </source>
</evidence>
<sequence>MGNSAVNSNTTSTTVTVLSDSSSSSSSLKKTSQKSLKKDDETSKSGNKLVDILTRKPSAKPAFFIKVNSLSSTISSATTHTATNSTSRTLSTSSTCYRPTSSLLSTSTTARTISSTHSTTSSLDNLPSKPKRGLSMPRLGSLRNKSDNKVYPQSTSSLFSTTTTLSTVGSQALTIKTIEEDRTFSFNDETDHTLTRLEEDSENCNSDPDCVSSTSSEYFLACEIPILCITNPENQDVTSNFYQPTQPKHSNGMELNDVDDEV</sequence>
<reference evidence="2 3" key="1">
    <citation type="journal article" date="2010" name="Cell">
        <title>The genome of Naegleria gruberi illuminates early eukaryotic versatility.</title>
        <authorList>
            <person name="Fritz-Laylin L.K."/>
            <person name="Prochnik S.E."/>
            <person name="Ginger M.L."/>
            <person name="Dacks J.B."/>
            <person name="Carpenter M.L."/>
            <person name="Field M.C."/>
            <person name="Kuo A."/>
            <person name="Paredez A."/>
            <person name="Chapman J."/>
            <person name="Pham J."/>
            <person name="Shu S."/>
            <person name="Neupane R."/>
            <person name="Cipriano M."/>
            <person name="Mancuso J."/>
            <person name="Tu H."/>
            <person name="Salamov A."/>
            <person name="Lindquist E."/>
            <person name="Shapiro H."/>
            <person name="Lucas S."/>
            <person name="Grigoriev I.V."/>
            <person name="Cande W.Z."/>
            <person name="Fulton C."/>
            <person name="Rokhsar D.S."/>
            <person name="Dawson S.C."/>
        </authorList>
    </citation>
    <scope>NUCLEOTIDE SEQUENCE [LARGE SCALE GENOMIC DNA]</scope>
    <source>
        <strain evidence="2 3">NEG-M</strain>
    </source>
</reference>
<dbReference type="VEuPathDB" id="AmoebaDB:NAEGRDRAFT_49729"/>
<feature type="region of interest" description="Disordered" evidence="1">
    <location>
        <begin position="239"/>
        <end position="262"/>
    </location>
</feature>
<dbReference type="Proteomes" id="UP000006671">
    <property type="component" value="Unassembled WGS sequence"/>
</dbReference>
<feature type="region of interest" description="Disordered" evidence="1">
    <location>
        <begin position="75"/>
        <end position="94"/>
    </location>
</feature>
<evidence type="ECO:0000256" key="1">
    <source>
        <dbReference type="SAM" id="MobiDB-lite"/>
    </source>
</evidence>
<dbReference type="InParanoid" id="D2VI39"/>
<feature type="compositionally biased region" description="Low complexity" evidence="1">
    <location>
        <begin position="1"/>
        <end position="34"/>
    </location>
</feature>
<feature type="region of interest" description="Disordered" evidence="1">
    <location>
        <begin position="1"/>
        <end position="45"/>
    </location>
</feature>
<dbReference type="AlphaFoldDB" id="D2VI39"/>
<dbReference type="EMBL" id="GG738873">
    <property type="protein sequence ID" value="EFC43524.1"/>
    <property type="molecule type" value="Genomic_DNA"/>
</dbReference>
<feature type="compositionally biased region" description="Polar residues" evidence="1">
    <location>
        <begin position="239"/>
        <end position="249"/>
    </location>
</feature>
<dbReference type="GeneID" id="8853105"/>
<proteinExistence type="predicted"/>
<organism evidence="3">
    <name type="scientific">Naegleria gruberi</name>
    <name type="common">Amoeba</name>
    <dbReference type="NCBI Taxonomy" id="5762"/>
    <lineage>
        <taxon>Eukaryota</taxon>
        <taxon>Discoba</taxon>
        <taxon>Heterolobosea</taxon>
        <taxon>Tetramitia</taxon>
        <taxon>Eutetramitia</taxon>
        <taxon>Vahlkampfiidae</taxon>
        <taxon>Naegleria</taxon>
    </lineage>
</organism>
<name>D2VI39_NAEGR</name>
<evidence type="ECO:0000313" key="2">
    <source>
        <dbReference type="EMBL" id="EFC43524.1"/>
    </source>
</evidence>
<feature type="region of interest" description="Disordered" evidence="1">
    <location>
        <begin position="107"/>
        <end position="153"/>
    </location>
</feature>
<protein>
    <submittedName>
        <fullName evidence="2">Predicted protein</fullName>
    </submittedName>
</protein>
<gene>
    <name evidence="2" type="ORF">NAEGRDRAFT_49729</name>
</gene>
<accession>D2VI39</accession>
<feature type="compositionally biased region" description="Low complexity" evidence="1">
    <location>
        <begin position="107"/>
        <end position="123"/>
    </location>
</feature>
<dbReference type="RefSeq" id="XP_002676268.1">
    <property type="nucleotide sequence ID" value="XM_002676222.1"/>
</dbReference>